<sequence>MRIYAMLLASAVLAGCGSGEPTVEVHIAPSGMYPNQYKITVAAITDQVTITGLTVNRGNCKPGGNNMPKQLGFGQTIDAYASNCNIKEVEVATDDGAYAFTFE</sequence>
<organism evidence="1 2">
    <name type="scientific">Pseudomonas fluvialis</name>
    <dbReference type="NCBI Taxonomy" id="1793966"/>
    <lineage>
        <taxon>Bacteria</taxon>
        <taxon>Pseudomonadati</taxon>
        <taxon>Pseudomonadota</taxon>
        <taxon>Gammaproteobacteria</taxon>
        <taxon>Pseudomonadales</taxon>
        <taxon>Pseudomonadaceae</taxon>
        <taxon>Pseudomonas</taxon>
    </lineage>
</organism>
<dbReference type="EMBL" id="JACHLL010000004">
    <property type="protein sequence ID" value="MBB6342359.1"/>
    <property type="molecule type" value="Genomic_DNA"/>
</dbReference>
<dbReference type="RefSeq" id="WP_184683769.1">
    <property type="nucleotide sequence ID" value="NZ_JACHLL010000004.1"/>
</dbReference>
<evidence type="ECO:0008006" key="3">
    <source>
        <dbReference type="Google" id="ProtNLM"/>
    </source>
</evidence>
<dbReference type="Proteomes" id="UP000557193">
    <property type="component" value="Unassembled WGS sequence"/>
</dbReference>
<dbReference type="AlphaFoldDB" id="A0A7X0BWJ3"/>
<evidence type="ECO:0000313" key="1">
    <source>
        <dbReference type="EMBL" id="MBB6342359.1"/>
    </source>
</evidence>
<evidence type="ECO:0000313" key="2">
    <source>
        <dbReference type="Proteomes" id="UP000557193"/>
    </source>
</evidence>
<gene>
    <name evidence="1" type="ORF">HNP49_002541</name>
</gene>
<keyword evidence="2" id="KW-1185">Reference proteome</keyword>
<dbReference type="PROSITE" id="PS51257">
    <property type="entry name" value="PROKAR_LIPOPROTEIN"/>
    <property type="match status" value="1"/>
</dbReference>
<name>A0A7X0BWJ3_9PSED</name>
<accession>A0A7X0BWJ3</accession>
<protein>
    <recommendedName>
        <fullName evidence="3">Lipoprotein</fullName>
    </recommendedName>
</protein>
<comment type="caution">
    <text evidence="1">The sequence shown here is derived from an EMBL/GenBank/DDBJ whole genome shotgun (WGS) entry which is preliminary data.</text>
</comment>
<proteinExistence type="predicted"/>
<reference evidence="1 2" key="1">
    <citation type="submission" date="2020-08" db="EMBL/GenBank/DDBJ databases">
        <title>Functional genomics of gut bacteria from endangered species of beetles.</title>
        <authorList>
            <person name="Carlos-Shanley C."/>
        </authorList>
    </citation>
    <scope>NUCLEOTIDE SEQUENCE [LARGE SCALE GENOMIC DNA]</scope>
    <source>
        <strain evidence="1 2">S00202</strain>
    </source>
</reference>